<evidence type="ECO:0000313" key="3">
    <source>
        <dbReference type="Proteomes" id="UP000310158"/>
    </source>
</evidence>
<feature type="compositionally biased region" description="Polar residues" evidence="1">
    <location>
        <begin position="310"/>
        <end position="321"/>
    </location>
</feature>
<dbReference type="AlphaFoldDB" id="A0A4S4L9B6"/>
<feature type="compositionally biased region" description="Low complexity" evidence="1">
    <location>
        <begin position="422"/>
        <end position="469"/>
    </location>
</feature>
<keyword evidence="3" id="KW-1185">Reference proteome</keyword>
<evidence type="ECO:0008006" key="4">
    <source>
        <dbReference type="Google" id="ProtNLM"/>
    </source>
</evidence>
<proteinExistence type="predicted"/>
<sequence>MTSSPLLEIAEFNSYMRDIASYSRALHRFVDIGGSVSIPANKTRFDTSPGPIPFTKTSSSPDLFPLPHPLISDLTSFGLNSTVAQCISDKFLEVSSRLKAAYEIQLDRTRDVWIAPSDSHLPPVSKFRSRIQSIYKVDWHRKLKFWTAKGISITQQRLLATSLRSRCRISLFPACVTRTSVANCDTAESLIRTRKSNLISLPQRPENCLSGIRSKYCDLPAKQGSATASFAACGLRRAVSRSSPEKRLENIDVEILIQGFGCMRVSDPLGLGLSEEKGGSSAAPLPASVTSPSPLSTIVYATPSPLDNRVGNTSTTCSAGSITPKARRRRIAPIPKKKEPMVQKSMDVFRLDSSPELPGLQTELHRSDAVSLSPKPLSPIISDNPSTSPPRTRRRKVVPFPAKRTYAGSVSLPIPRSPLPPSASSDIAGSLSPPSCCSPYPRSALSRTPSLSSLSSDDVDTSPSTPPTALCRSSVPACSIFTRPSSPKSLSDGVASTLLAHSMEAPLLRRDI</sequence>
<protein>
    <recommendedName>
        <fullName evidence="4">A2 mating type protein</fullName>
    </recommendedName>
</protein>
<reference evidence="2 3" key="1">
    <citation type="submission" date="2019-02" db="EMBL/GenBank/DDBJ databases">
        <title>Genome sequencing of the rare red list fungi Bondarzewia mesenterica.</title>
        <authorList>
            <person name="Buettner E."/>
            <person name="Kellner H."/>
        </authorList>
    </citation>
    <scope>NUCLEOTIDE SEQUENCE [LARGE SCALE GENOMIC DNA]</scope>
    <source>
        <strain evidence="2 3">DSM 108281</strain>
    </source>
</reference>
<dbReference type="Proteomes" id="UP000310158">
    <property type="component" value="Unassembled WGS sequence"/>
</dbReference>
<feature type="region of interest" description="Disordered" evidence="1">
    <location>
        <begin position="310"/>
        <end position="470"/>
    </location>
</feature>
<gene>
    <name evidence="2" type="ORF">EW146_g9091</name>
</gene>
<comment type="caution">
    <text evidence="2">The sequence shown here is derived from an EMBL/GenBank/DDBJ whole genome shotgun (WGS) entry which is preliminary data.</text>
</comment>
<name>A0A4S4L9B6_9AGAM</name>
<evidence type="ECO:0000313" key="2">
    <source>
        <dbReference type="EMBL" id="THH08139.1"/>
    </source>
</evidence>
<feature type="compositionally biased region" description="Low complexity" evidence="1">
    <location>
        <begin position="371"/>
        <end position="390"/>
    </location>
</feature>
<organism evidence="2 3">
    <name type="scientific">Bondarzewia mesenterica</name>
    <dbReference type="NCBI Taxonomy" id="1095465"/>
    <lineage>
        <taxon>Eukaryota</taxon>
        <taxon>Fungi</taxon>
        <taxon>Dikarya</taxon>
        <taxon>Basidiomycota</taxon>
        <taxon>Agaricomycotina</taxon>
        <taxon>Agaricomycetes</taxon>
        <taxon>Russulales</taxon>
        <taxon>Bondarzewiaceae</taxon>
        <taxon>Bondarzewia</taxon>
    </lineage>
</organism>
<evidence type="ECO:0000256" key="1">
    <source>
        <dbReference type="SAM" id="MobiDB-lite"/>
    </source>
</evidence>
<accession>A0A4S4L9B6</accession>
<dbReference type="EMBL" id="SGPL01000722">
    <property type="protein sequence ID" value="THH08139.1"/>
    <property type="molecule type" value="Genomic_DNA"/>
</dbReference>